<dbReference type="VEuPathDB" id="FungiDB:SDRG_07644"/>
<dbReference type="OMA" id="EAHEYFI"/>
<dbReference type="RefSeq" id="XP_008611712.1">
    <property type="nucleotide sequence ID" value="XM_008613490.1"/>
</dbReference>
<dbReference type="OrthoDB" id="75839at2759"/>
<keyword evidence="2" id="KW-1185">Reference proteome</keyword>
<dbReference type="EMBL" id="JH767153">
    <property type="protein sequence ID" value="EQC34840.1"/>
    <property type="molecule type" value="Genomic_DNA"/>
</dbReference>
<reference evidence="1 2" key="1">
    <citation type="submission" date="2012-04" db="EMBL/GenBank/DDBJ databases">
        <title>The Genome Sequence of Saprolegnia declina VS20.</title>
        <authorList>
            <consortium name="The Broad Institute Genome Sequencing Platform"/>
            <person name="Russ C."/>
            <person name="Nusbaum C."/>
            <person name="Tyler B."/>
            <person name="van West P."/>
            <person name="Dieguez-Uribeondo J."/>
            <person name="de Bruijn I."/>
            <person name="Tripathy S."/>
            <person name="Jiang R."/>
            <person name="Young S.K."/>
            <person name="Zeng Q."/>
            <person name="Gargeya S."/>
            <person name="Fitzgerald M."/>
            <person name="Haas B."/>
            <person name="Abouelleil A."/>
            <person name="Alvarado L."/>
            <person name="Arachchi H.M."/>
            <person name="Berlin A."/>
            <person name="Chapman S.B."/>
            <person name="Goldberg J."/>
            <person name="Griggs A."/>
            <person name="Gujja S."/>
            <person name="Hansen M."/>
            <person name="Howarth C."/>
            <person name="Imamovic A."/>
            <person name="Larimer J."/>
            <person name="McCowen C."/>
            <person name="Montmayeur A."/>
            <person name="Murphy C."/>
            <person name="Neiman D."/>
            <person name="Pearson M."/>
            <person name="Priest M."/>
            <person name="Roberts A."/>
            <person name="Saif S."/>
            <person name="Shea T."/>
            <person name="Sisk P."/>
            <person name="Sykes S."/>
            <person name="Wortman J."/>
            <person name="Nusbaum C."/>
            <person name="Birren B."/>
        </authorList>
    </citation>
    <scope>NUCLEOTIDE SEQUENCE [LARGE SCALE GENOMIC DNA]</scope>
    <source>
        <strain evidence="1 2">VS20</strain>
    </source>
</reference>
<sequence>METPPTCTQVTTGFQASRKPPATVDSIKQAFEDISFDRMRRHLTASKKPFVVISGVSVEVFNAYFEDDEAAPVALRFVDLVNGSIIITDFPSEAHEYFIGNFESEFLHASGNHKEVRKSGSFTASRGQGIMKKAADATFGPMHDTLNRGPRPTLDEGPPRVLRDVSDWVTLAVEVGYAQAWTGLLVAGNWWSNYVGVKYVVLARIDEEATTLEYRLYEIVLVGDLAVPSQQGTLTVEDDAAAGDHTLRFDTRVVLAIPPGLDLPPQMNDFCNVNLLDLLQETRRSMING</sequence>
<dbReference type="GeneID" id="19948371"/>
<dbReference type="eggNOG" id="ENOG502SF1S">
    <property type="taxonomic scope" value="Eukaryota"/>
</dbReference>
<gene>
    <name evidence="1" type="ORF">SDRG_07644</name>
</gene>
<dbReference type="InParanoid" id="T0QM08"/>
<evidence type="ECO:0000313" key="1">
    <source>
        <dbReference type="EMBL" id="EQC34840.1"/>
    </source>
</evidence>
<proteinExistence type="predicted"/>
<organism evidence="1 2">
    <name type="scientific">Saprolegnia diclina (strain VS20)</name>
    <dbReference type="NCBI Taxonomy" id="1156394"/>
    <lineage>
        <taxon>Eukaryota</taxon>
        <taxon>Sar</taxon>
        <taxon>Stramenopiles</taxon>
        <taxon>Oomycota</taxon>
        <taxon>Saprolegniomycetes</taxon>
        <taxon>Saprolegniales</taxon>
        <taxon>Saprolegniaceae</taxon>
        <taxon>Saprolegnia</taxon>
    </lineage>
</organism>
<accession>T0QM08</accession>
<evidence type="ECO:0000313" key="2">
    <source>
        <dbReference type="Proteomes" id="UP000030762"/>
    </source>
</evidence>
<protein>
    <submittedName>
        <fullName evidence="1">Uncharacterized protein</fullName>
    </submittedName>
</protein>
<name>T0QM08_SAPDV</name>
<dbReference type="STRING" id="1156394.T0QM08"/>
<dbReference type="AlphaFoldDB" id="T0QM08"/>
<dbReference type="Proteomes" id="UP000030762">
    <property type="component" value="Unassembled WGS sequence"/>
</dbReference>